<dbReference type="Pfam" id="PF01769">
    <property type="entry name" value="MgtE"/>
    <property type="match status" value="1"/>
</dbReference>
<evidence type="ECO:0000313" key="11">
    <source>
        <dbReference type="Proteomes" id="UP000464262"/>
    </source>
</evidence>
<dbReference type="Gene3D" id="1.10.357.20">
    <property type="entry name" value="SLC41 divalent cation transporters, integral membrane domain"/>
    <property type="match status" value="1"/>
</dbReference>
<dbReference type="Proteomes" id="UP000464262">
    <property type="component" value="Chromosome 2"/>
</dbReference>
<feature type="transmembrane region" description="Helical" evidence="8">
    <location>
        <begin position="140"/>
        <end position="164"/>
    </location>
</feature>
<gene>
    <name evidence="10" type="ORF">GT360_21635</name>
</gene>
<feature type="transmembrane region" description="Helical" evidence="8">
    <location>
        <begin position="251"/>
        <end position="271"/>
    </location>
</feature>
<evidence type="ECO:0000313" key="10">
    <source>
        <dbReference type="EMBL" id="QIA66094.1"/>
    </source>
</evidence>
<name>A0A7Z2YGC9_9VIBR</name>
<proteinExistence type="inferred from homology"/>
<evidence type="ECO:0000256" key="2">
    <source>
        <dbReference type="ARBA" id="ARBA00009749"/>
    </source>
</evidence>
<keyword evidence="6 8" id="KW-1133">Transmembrane helix</keyword>
<keyword evidence="7 8" id="KW-0472">Membrane</keyword>
<dbReference type="GO" id="GO:0016020">
    <property type="term" value="C:membrane"/>
    <property type="evidence" value="ECO:0007669"/>
    <property type="project" value="UniProtKB-SubCell"/>
</dbReference>
<evidence type="ECO:0000256" key="3">
    <source>
        <dbReference type="ARBA" id="ARBA00022448"/>
    </source>
</evidence>
<dbReference type="PANTHER" id="PTHR41394:SF5">
    <property type="entry name" value="SLC41A_MGTE INTEGRAL MEMBRANE DOMAIN-CONTAINING PROTEIN"/>
    <property type="match status" value="1"/>
</dbReference>
<dbReference type="GO" id="GO:0008324">
    <property type="term" value="F:monoatomic cation transmembrane transporter activity"/>
    <property type="evidence" value="ECO:0007669"/>
    <property type="project" value="InterPro"/>
</dbReference>
<keyword evidence="11" id="KW-1185">Reference proteome</keyword>
<reference evidence="10 11" key="1">
    <citation type="submission" date="2020-01" db="EMBL/GenBank/DDBJ databases">
        <title>Whole genome and functional gene identification of agarase of Vibrio HN897.</title>
        <authorList>
            <person name="Liu Y."/>
            <person name="Zhao Z."/>
        </authorList>
    </citation>
    <scope>NUCLEOTIDE SEQUENCE [LARGE SCALE GENOMIC DNA]</scope>
    <source>
        <strain evidence="10 11">HN897</strain>
    </source>
</reference>
<dbReference type="SUPFAM" id="SSF161093">
    <property type="entry name" value="MgtE membrane domain-like"/>
    <property type="match status" value="1"/>
</dbReference>
<feature type="transmembrane region" description="Helical" evidence="8">
    <location>
        <begin position="108"/>
        <end position="128"/>
    </location>
</feature>
<keyword evidence="5" id="KW-0460">Magnesium</keyword>
<comment type="subcellular location">
    <subcellularLocation>
        <location evidence="1">Membrane</location>
        <topology evidence="1">Multi-pass membrane protein</topology>
    </subcellularLocation>
</comment>
<dbReference type="AlphaFoldDB" id="A0A7Z2YGC9"/>
<feature type="transmembrane region" description="Helical" evidence="8">
    <location>
        <begin position="184"/>
        <end position="202"/>
    </location>
</feature>
<dbReference type="RefSeq" id="WP_164651079.1">
    <property type="nucleotide sequence ID" value="NZ_CP047476.1"/>
</dbReference>
<sequence length="281" mass="30918">MGNQEPICTEDLSIFSSANRNDFIEKFISLDDEEKIRILRILCVEESVKILSELPISKVQKIIQKIEAKGLDSLASHLSHQLGFIHSEAEPDHDYLTTTVIEHVKERVGWIVMLALLGIVSGVIISQYEDTISQLILLAVYMPVIAAAGGNTGSQAATLVVRSLATNEIGLRDWFKVLWKESQIALWLASILSTVIIMRVLLFTDSSSVGEFSIWMIAVAIAIALFIQVTISTVVGGLLPIFARALRLDPAVLVSPVLASIVDISGIWIYFNVVSYVLDIN</sequence>
<dbReference type="EMBL" id="CP047476">
    <property type="protein sequence ID" value="QIA66094.1"/>
    <property type="molecule type" value="Genomic_DNA"/>
</dbReference>
<evidence type="ECO:0000256" key="7">
    <source>
        <dbReference type="ARBA" id="ARBA00023136"/>
    </source>
</evidence>
<dbReference type="PANTHER" id="PTHR41394">
    <property type="entry name" value="MAGNESIUM TRANSPORTER MGTE"/>
    <property type="match status" value="1"/>
</dbReference>
<evidence type="ECO:0000256" key="1">
    <source>
        <dbReference type="ARBA" id="ARBA00004141"/>
    </source>
</evidence>
<dbReference type="InterPro" id="IPR036739">
    <property type="entry name" value="SLC41_membr_dom_sf"/>
</dbReference>
<evidence type="ECO:0000256" key="4">
    <source>
        <dbReference type="ARBA" id="ARBA00022692"/>
    </source>
</evidence>
<comment type="similarity">
    <text evidence="2">Belongs to the SLC41A transporter family.</text>
</comment>
<evidence type="ECO:0000256" key="6">
    <source>
        <dbReference type="ARBA" id="ARBA00022989"/>
    </source>
</evidence>
<keyword evidence="3" id="KW-0813">Transport</keyword>
<dbReference type="KEGG" id="vas:GT360_21635"/>
<feature type="domain" description="SLC41A/MgtE integral membrane" evidence="9">
    <location>
        <begin position="142"/>
        <end position="272"/>
    </location>
</feature>
<evidence type="ECO:0000256" key="5">
    <source>
        <dbReference type="ARBA" id="ARBA00022842"/>
    </source>
</evidence>
<evidence type="ECO:0000259" key="9">
    <source>
        <dbReference type="Pfam" id="PF01769"/>
    </source>
</evidence>
<protein>
    <submittedName>
        <fullName evidence="10">Magnesium transporter</fullName>
    </submittedName>
</protein>
<dbReference type="InterPro" id="IPR006667">
    <property type="entry name" value="SLC41_membr_dom"/>
</dbReference>
<organism evidence="10 11">
    <name type="scientific">Vibrio astriarenae</name>
    <dbReference type="NCBI Taxonomy" id="1481923"/>
    <lineage>
        <taxon>Bacteria</taxon>
        <taxon>Pseudomonadati</taxon>
        <taxon>Pseudomonadota</taxon>
        <taxon>Gammaproteobacteria</taxon>
        <taxon>Vibrionales</taxon>
        <taxon>Vibrionaceae</taxon>
        <taxon>Vibrio</taxon>
    </lineage>
</organism>
<evidence type="ECO:0000256" key="8">
    <source>
        <dbReference type="SAM" id="Phobius"/>
    </source>
</evidence>
<accession>A0A7Z2YGC9</accession>
<keyword evidence="4 8" id="KW-0812">Transmembrane</keyword>
<feature type="transmembrane region" description="Helical" evidence="8">
    <location>
        <begin position="214"/>
        <end position="239"/>
    </location>
</feature>